<dbReference type="InterPro" id="IPR008536">
    <property type="entry name" value="DUF818"/>
</dbReference>
<sequence length="625" mass="71594">MKWWVAFYHAIKLAYCGEISGINILISISPYNLGIIYVELRMAINFKEFQIIYNKIQAYNNITIRYTKEKEGQIIHKETKLYRKEGRFYLKAIECNETLNTKKIIQDKQEITKDSLNKQHAYISTLFSHIKFPSMASGNSFEGFKDSKNKLKWFIRYFLLDTELIGGLVGRIIAYTANKENKHYKTIPSNVLAKTLGPLIFPAGSKKPTIDPINQRGIIVIDSILHKQYKALRDYRPVYKNGEGAIRFKSKPVEIQLRKNDIKLETVIASNSLVKLHNNHDHLHVIYFSGNSGCFQQDHKMVAENLLCYEKDGLPVTAIQFNYPGILNSEGQVEIAQDLIDAGIAQVQSLLDQGVPHSKIVLHGVSLGGSIASHVAAHFHKLPKQDNFNEKQTLGGLYVSRTFASTAQVGRDFFNRALGDNILSRIISTFCLPLIKLGTWGSEWDLDTGKAFFSLPRDKRNYSVIISPKLHREKYRKEHRGTFFQELFDFILRRKKNPVDDAILRRGLHDSWEKKFEGYLIKCGYYGEKAKNNYPKENSYRKMMVVDFKKGQFAPDIDGHAKANYCYKQGNQYIDPKKKSKSIGLVHRATPVRKMTQDGNEMHVLPIRGNEAGEVARRSIAKMAR</sequence>
<organism evidence="1 2">
    <name type="scientific">Legionella norrlandica</name>
    <dbReference type="NCBI Taxonomy" id="1498499"/>
    <lineage>
        <taxon>Bacteria</taxon>
        <taxon>Pseudomonadati</taxon>
        <taxon>Pseudomonadota</taxon>
        <taxon>Gammaproteobacteria</taxon>
        <taxon>Legionellales</taxon>
        <taxon>Legionellaceae</taxon>
        <taxon>Legionella</taxon>
    </lineage>
</organism>
<dbReference type="STRING" id="1498499.EP47_08600"/>
<dbReference type="AlphaFoldDB" id="A0A0A2SW62"/>
<gene>
    <name evidence="1" type="ORF">EP47_08600</name>
</gene>
<protein>
    <submittedName>
        <fullName evidence="1">Uncharacterized protein</fullName>
    </submittedName>
</protein>
<dbReference type="Gene3D" id="3.40.50.1820">
    <property type="entry name" value="alpha/beta hydrolase"/>
    <property type="match status" value="1"/>
</dbReference>
<accession>A0A0A2SW62</accession>
<keyword evidence="2" id="KW-1185">Reference proteome</keyword>
<comment type="caution">
    <text evidence="1">The sequence shown here is derived from an EMBL/GenBank/DDBJ whole genome shotgun (WGS) entry which is preliminary data.</text>
</comment>
<dbReference type="InterPro" id="IPR029058">
    <property type="entry name" value="AB_hydrolase_fold"/>
</dbReference>
<evidence type="ECO:0000313" key="2">
    <source>
        <dbReference type="Proteomes" id="UP000054422"/>
    </source>
</evidence>
<dbReference type="EMBL" id="JNCF01000007">
    <property type="protein sequence ID" value="KGP63951.1"/>
    <property type="molecule type" value="Genomic_DNA"/>
</dbReference>
<dbReference type="Pfam" id="PF05677">
    <property type="entry name" value="DUF818"/>
    <property type="match status" value="1"/>
</dbReference>
<name>A0A0A2SW62_9GAMM</name>
<dbReference type="SUPFAM" id="SSF53474">
    <property type="entry name" value="alpha/beta-Hydrolases"/>
    <property type="match status" value="1"/>
</dbReference>
<dbReference type="Proteomes" id="UP000054422">
    <property type="component" value="Unassembled WGS sequence"/>
</dbReference>
<evidence type="ECO:0000313" key="1">
    <source>
        <dbReference type="EMBL" id="KGP63951.1"/>
    </source>
</evidence>
<reference evidence="1 2" key="1">
    <citation type="submission" date="2014-05" db="EMBL/GenBank/DDBJ databases">
        <authorList>
            <person name="Rizzardi K."/>
            <person name="Winiecka-Krusnell J."/>
            <person name="Ramliden M."/>
            <person name="Alm E."/>
            <person name="Andersson S."/>
            <person name="Byfors S."/>
        </authorList>
    </citation>
    <scope>NUCLEOTIDE SEQUENCE [LARGE SCALE GENOMIC DNA]</scope>
    <source>
        <strain evidence="1 2">LEGN</strain>
    </source>
</reference>
<proteinExistence type="predicted"/>